<gene>
    <name evidence="1" type="ORF">CLODIP_2_CD13935</name>
</gene>
<dbReference type="AlphaFoldDB" id="A0A8S1DMA9"/>
<accession>A0A8S1DMA9</accession>
<name>A0A8S1DMA9_9INSE</name>
<dbReference type="Proteomes" id="UP000494165">
    <property type="component" value="Unassembled WGS sequence"/>
</dbReference>
<dbReference type="EMBL" id="CADEPI010000318">
    <property type="protein sequence ID" value="CAB3383649.1"/>
    <property type="molecule type" value="Genomic_DNA"/>
</dbReference>
<evidence type="ECO:0000313" key="1">
    <source>
        <dbReference type="EMBL" id="CAB3383649.1"/>
    </source>
</evidence>
<comment type="caution">
    <text evidence="1">The sequence shown here is derived from an EMBL/GenBank/DDBJ whole genome shotgun (WGS) entry which is preliminary data.</text>
</comment>
<reference evidence="1 2" key="1">
    <citation type="submission" date="2020-04" db="EMBL/GenBank/DDBJ databases">
        <authorList>
            <person name="Alioto T."/>
            <person name="Alioto T."/>
            <person name="Gomez Garrido J."/>
        </authorList>
    </citation>
    <scope>NUCLEOTIDE SEQUENCE [LARGE SCALE GENOMIC DNA]</scope>
</reference>
<protein>
    <submittedName>
        <fullName evidence="1">Uncharacterized protein</fullName>
    </submittedName>
</protein>
<organism evidence="1 2">
    <name type="scientific">Cloeon dipterum</name>
    <dbReference type="NCBI Taxonomy" id="197152"/>
    <lineage>
        <taxon>Eukaryota</taxon>
        <taxon>Metazoa</taxon>
        <taxon>Ecdysozoa</taxon>
        <taxon>Arthropoda</taxon>
        <taxon>Hexapoda</taxon>
        <taxon>Insecta</taxon>
        <taxon>Pterygota</taxon>
        <taxon>Palaeoptera</taxon>
        <taxon>Ephemeroptera</taxon>
        <taxon>Pisciforma</taxon>
        <taxon>Baetidae</taxon>
        <taxon>Cloeon</taxon>
    </lineage>
</organism>
<evidence type="ECO:0000313" key="2">
    <source>
        <dbReference type="Proteomes" id="UP000494165"/>
    </source>
</evidence>
<proteinExistence type="predicted"/>
<sequence length="91" mass="10729">MQQQPSNLAAFKRYLSLYKHELKALESVESSSFSREHRASVELHRLIFTILADQLSVRRGLNHVSVSVRHFLDRSFIPDNRRQFHHSLRMA</sequence>
<keyword evidence="2" id="KW-1185">Reference proteome</keyword>